<evidence type="ECO:0000256" key="1">
    <source>
        <dbReference type="ARBA" id="ARBA00004141"/>
    </source>
</evidence>
<accession>A0A098G0A3</accession>
<reference evidence="7" key="1">
    <citation type="submission" date="2014-09" db="EMBL/GenBank/DDBJ databases">
        <authorList>
            <person name="Gomez-Valero L."/>
        </authorList>
    </citation>
    <scope>NUCLEOTIDE SEQUENCE [LARGE SCALE GENOMIC DNA]</scope>
    <source>
        <strain evidence="7">ATCC700992</strain>
    </source>
</reference>
<dbReference type="STRING" id="1212491.LFA_0472"/>
<protein>
    <submittedName>
        <fullName evidence="6">Putative disulfide bond formation protein DsbB</fullName>
    </submittedName>
</protein>
<dbReference type="GO" id="GO:0016020">
    <property type="term" value="C:membrane"/>
    <property type="evidence" value="ECO:0007669"/>
    <property type="project" value="UniProtKB-SubCell"/>
</dbReference>
<dbReference type="EMBL" id="LN614827">
    <property type="protein sequence ID" value="CEG55932.1"/>
    <property type="molecule type" value="Genomic_DNA"/>
</dbReference>
<feature type="transmembrane region" description="Helical" evidence="5">
    <location>
        <begin position="124"/>
        <end position="145"/>
    </location>
</feature>
<evidence type="ECO:0000313" key="7">
    <source>
        <dbReference type="Proteomes" id="UP000032430"/>
    </source>
</evidence>
<gene>
    <name evidence="6" type="ORF">LFA_0472</name>
</gene>
<dbReference type="SUPFAM" id="SSF158442">
    <property type="entry name" value="DsbB-like"/>
    <property type="match status" value="1"/>
</dbReference>
<keyword evidence="3 5" id="KW-1133">Transmembrane helix</keyword>
<evidence type="ECO:0000313" key="6">
    <source>
        <dbReference type="EMBL" id="CEG55932.1"/>
    </source>
</evidence>
<dbReference type="Pfam" id="PF02600">
    <property type="entry name" value="DsbB"/>
    <property type="match status" value="1"/>
</dbReference>
<evidence type="ECO:0000256" key="5">
    <source>
        <dbReference type="SAM" id="Phobius"/>
    </source>
</evidence>
<organism evidence="6 7">
    <name type="scientific">Legionella fallonii LLAP-10</name>
    <dbReference type="NCBI Taxonomy" id="1212491"/>
    <lineage>
        <taxon>Bacteria</taxon>
        <taxon>Pseudomonadati</taxon>
        <taxon>Pseudomonadota</taxon>
        <taxon>Gammaproteobacteria</taxon>
        <taxon>Legionellales</taxon>
        <taxon>Legionellaceae</taxon>
        <taxon>Legionella</taxon>
    </lineage>
</organism>
<dbReference type="Proteomes" id="UP000032430">
    <property type="component" value="Chromosome I"/>
</dbReference>
<name>A0A098G0A3_9GAMM</name>
<dbReference type="KEGG" id="lfa:LFA_0472"/>
<keyword evidence="2 5" id="KW-0812">Transmembrane</keyword>
<sequence length="200" mass="22640">MEDIFVFKNILHRLTSENNIIQLNYIYSLLILAAMAFILTTAMYMQLVHGEYPCPLCLLQRVAYFGVCFGVILNLRNGYSMRYEGLTLISIILLLIISARQTLLDIYPRPGHDYIGSAFLGLHMPVWSIVFSILLLLAYAIRFCILGFDDYLSEPLLKSHPKTALLANILAWFIIALCSLNVLSTFLQCGFSSCHTFVSV</sequence>
<keyword evidence="7" id="KW-1185">Reference proteome</keyword>
<feature type="transmembrane region" description="Helical" evidence="5">
    <location>
        <begin position="25"/>
        <end position="46"/>
    </location>
</feature>
<dbReference type="InterPro" id="IPR003752">
    <property type="entry name" value="DiS_bond_form_DsbB/BdbC"/>
</dbReference>
<feature type="transmembrane region" description="Helical" evidence="5">
    <location>
        <begin position="58"/>
        <end position="75"/>
    </location>
</feature>
<dbReference type="Gene3D" id="1.20.1550.10">
    <property type="entry name" value="DsbB-like"/>
    <property type="match status" value="1"/>
</dbReference>
<dbReference type="OrthoDB" id="3711263at2"/>
<dbReference type="GO" id="GO:0015035">
    <property type="term" value="F:protein-disulfide reductase activity"/>
    <property type="evidence" value="ECO:0007669"/>
    <property type="project" value="InterPro"/>
</dbReference>
<keyword evidence="4 5" id="KW-0472">Membrane</keyword>
<evidence type="ECO:0000256" key="3">
    <source>
        <dbReference type="ARBA" id="ARBA00022989"/>
    </source>
</evidence>
<feature type="transmembrane region" description="Helical" evidence="5">
    <location>
        <begin position="165"/>
        <end position="187"/>
    </location>
</feature>
<dbReference type="InterPro" id="IPR023380">
    <property type="entry name" value="DsbB-like_sf"/>
</dbReference>
<dbReference type="HOGENOM" id="CLU_113737_0_0_6"/>
<evidence type="ECO:0000256" key="4">
    <source>
        <dbReference type="ARBA" id="ARBA00023136"/>
    </source>
</evidence>
<dbReference type="AlphaFoldDB" id="A0A098G0A3"/>
<evidence type="ECO:0000256" key="2">
    <source>
        <dbReference type="ARBA" id="ARBA00022692"/>
    </source>
</evidence>
<feature type="transmembrane region" description="Helical" evidence="5">
    <location>
        <begin position="87"/>
        <end position="104"/>
    </location>
</feature>
<comment type="subcellular location">
    <subcellularLocation>
        <location evidence="1">Membrane</location>
        <topology evidence="1">Multi-pass membrane protein</topology>
    </subcellularLocation>
</comment>
<proteinExistence type="predicted"/>
<dbReference type="GO" id="GO:0006457">
    <property type="term" value="P:protein folding"/>
    <property type="evidence" value="ECO:0007669"/>
    <property type="project" value="InterPro"/>
</dbReference>